<comment type="caution">
    <text evidence="2">The sequence shown here is derived from an EMBL/GenBank/DDBJ whole genome shotgun (WGS) entry which is preliminary data.</text>
</comment>
<dbReference type="AlphaFoldDB" id="A0A8S9YTQ8"/>
<dbReference type="EMBL" id="JTDE01005362">
    <property type="protein sequence ID" value="KAF7249926.1"/>
    <property type="molecule type" value="Genomic_DNA"/>
</dbReference>
<name>A0A8S9YTQ8_9TREM</name>
<evidence type="ECO:0000256" key="1">
    <source>
        <dbReference type="SAM" id="Phobius"/>
    </source>
</evidence>
<dbReference type="Proteomes" id="UP000822476">
    <property type="component" value="Unassembled WGS sequence"/>
</dbReference>
<feature type="transmembrane region" description="Helical" evidence="1">
    <location>
        <begin position="20"/>
        <end position="36"/>
    </location>
</feature>
<sequence>MSKNRTLVVLRLRILGSRLIVWSRLISLQLLALIIFQTSTNYKDRQHDYCQLFYIMKNRDHYNVKHMKRTANHFLLYGR</sequence>
<keyword evidence="3" id="KW-1185">Reference proteome</keyword>
<keyword evidence="1" id="KW-0472">Membrane</keyword>
<gene>
    <name evidence="2" type="ORF">EG68_09480</name>
</gene>
<evidence type="ECO:0000313" key="3">
    <source>
        <dbReference type="Proteomes" id="UP000822476"/>
    </source>
</evidence>
<keyword evidence="1" id="KW-1133">Transmembrane helix</keyword>
<evidence type="ECO:0000313" key="2">
    <source>
        <dbReference type="EMBL" id="KAF7249926.1"/>
    </source>
</evidence>
<accession>A0A8S9YTQ8</accession>
<reference evidence="2" key="1">
    <citation type="submission" date="2019-07" db="EMBL/GenBank/DDBJ databases">
        <title>Annotation for the trematode Paragonimus miyazaki's.</title>
        <authorList>
            <person name="Choi Y.-J."/>
        </authorList>
    </citation>
    <scope>NUCLEOTIDE SEQUENCE</scope>
    <source>
        <strain evidence="2">Japan</strain>
    </source>
</reference>
<proteinExistence type="predicted"/>
<protein>
    <submittedName>
        <fullName evidence="2">Uncharacterized protein</fullName>
    </submittedName>
</protein>
<organism evidence="2 3">
    <name type="scientific">Paragonimus skrjabini miyazakii</name>
    <dbReference type="NCBI Taxonomy" id="59628"/>
    <lineage>
        <taxon>Eukaryota</taxon>
        <taxon>Metazoa</taxon>
        <taxon>Spiralia</taxon>
        <taxon>Lophotrochozoa</taxon>
        <taxon>Platyhelminthes</taxon>
        <taxon>Trematoda</taxon>
        <taxon>Digenea</taxon>
        <taxon>Plagiorchiida</taxon>
        <taxon>Troglotremata</taxon>
        <taxon>Troglotrematidae</taxon>
        <taxon>Paragonimus</taxon>
    </lineage>
</organism>
<keyword evidence="1" id="KW-0812">Transmembrane</keyword>